<reference evidence="4" key="1">
    <citation type="journal article" date="2019" name="Int. J. Syst. Evol. Microbiol.">
        <title>The Global Catalogue of Microorganisms (GCM) 10K type strain sequencing project: providing services to taxonomists for standard genome sequencing and annotation.</title>
        <authorList>
            <consortium name="The Broad Institute Genomics Platform"/>
            <consortium name="The Broad Institute Genome Sequencing Center for Infectious Disease"/>
            <person name="Wu L."/>
            <person name="Ma J."/>
        </authorList>
    </citation>
    <scope>NUCLEOTIDE SEQUENCE [LARGE SCALE GENOMIC DNA]</scope>
    <source>
        <strain evidence="4">NBRC 113072</strain>
    </source>
</reference>
<evidence type="ECO:0000259" key="2">
    <source>
        <dbReference type="Pfam" id="PF22638"/>
    </source>
</evidence>
<evidence type="ECO:0000256" key="1">
    <source>
        <dbReference type="SAM" id="MobiDB-lite"/>
    </source>
</evidence>
<dbReference type="Pfam" id="PF22638">
    <property type="entry name" value="FlgK_D1"/>
    <property type="match status" value="1"/>
</dbReference>
<keyword evidence="4" id="KW-1185">Reference proteome</keyword>
<dbReference type="InterPro" id="IPR053927">
    <property type="entry name" value="FlgK_helical"/>
</dbReference>
<proteinExistence type="predicted"/>
<comment type="caution">
    <text evidence="3">The sequence shown here is derived from an EMBL/GenBank/DDBJ whole genome shotgun (WGS) entry which is preliminary data.</text>
</comment>
<feature type="region of interest" description="Disordered" evidence="1">
    <location>
        <begin position="80"/>
        <end position="107"/>
    </location>
</feature>
<accession>A0ABQ6IT62</accession>
<dbReference type="EMBL" id="BSUO01000001">
    <property type="protein sequence ID" value="GMA40669.1"/>
    <property type="molecule type" value="Genomic_DNA"/>
</dbReference>
<sequence length="107" mass="10709">MTWADGTPAPVGGRLGGYIGADRVVMRPAIAEFDAVAAKIAEAVNTAQQTGATSSGTPGAPVLRGDSALTLRVAEGVTAADIAAGAPGPSSRPTPRRRAEPCSSRPR</sequence>
<name>A0ABQ6IT62_9MICO</name>
<evidence type="ECO:0000313" key="3">
    <source>
        <dbReference type="EMBL" id="GMA40669.1"/>
    </source>
</evidence>
<gene>
    <name evidence="3" type="ORF">GCM10025883_27140</name>
</gene>
<evidence type="ECO:0000313" key="4">
    <source>
        <dbReference type="Proteomes" id="UP001157126"/>
    </source>
</evidence>
<feature type="domain" description="Flagellar hook-associated protein FlgK helical" evidence="2">
    <location>
        <begin position="10"/>
        <end position="61"/>
    </location>
</feature>
<protein>
    <recommendedName>
        <fullName evidence="2">Flagellar hook-associated protein FlgK helical domain-containing protein</fullName>
    </recommendedName>
</protein>
<organism evidence="3 4">
    <name type="scientific">Mobilicoccus caccae</name>
    <dbReference type="NCBI Taxonomy" id="1859295"/>
    <lineage>
        <taxon>Bacteria</taxon>
        <taxon>Bacillati</taxon>
        <taxon>Actinomycetota</taxon>
        <taxon>Actinomycetes</taxon>
        <taxon>Micrococcales</taxon>
        <taxon>Dermatophilaceae</taxon>
        <taxon>Mobilicoccus</taxon>
    </lineage>
</organism>
<feature type="compositionally biased region" description="Low complexity" evidence="1">
    <location>
        <begin position="83"/>
        <end position="93"/>
    </location>
</feature>
<dbReference type="Proteomes" id="UP001157126">
    <property type="component" value="Unassembled WGS sequence"/>
</dbReference>